<reference evidence="1 2" key="1">
    <citation type="submission" date="2017-03" db="EMBL/GenBank/DDBJ databases">
        <authorList>
            <person name="Afonso C.L."/>
            <person name="Miller P.J."/>
            <person name="Scott M.A."/>
            <person name="Spackman E."/>
            <person name="Goraichik I."/>
            <person name="Dimitrov K.M."/>
            <person name="Suarez D.L."/>
            <person name="Swayne D.E."/>
        </authorList>
    </citation>
    <scope>NUCLEOTIDE SEQUENCE [LARGE SCALE GENOMIC DNA]</scope>
    <source>
        <strain evidence="1 2">CECT 8625</strain>
    </source>
</reference>
<gene>
    <name evidence="1" type="ORF">ROJ8625_02258</name>
</gene>
<name>A0A1X6ZBK4_9RHOB</name>
<dbReference type="EMBL" id="FWFK01000004">
    <property type="protein sequence ID" value="SLN46679.1"/>
    <property type="molecule type" value="Genomic_DNA"/>
</dbReference>
<dbReference type="RefSeq" id="WP_085791973.1">
    <property type="nucleotide sequence ID" value="NZ_FWFK01000004.1"/>
</dbReference>
<sequence length="128" mass="13716">MDRRQLDRRLRRARAAHARWQAALTGAAQAGAPEERLLRLVRAPADDVASLLSEVTQTPAMAATPPARAALAAHAALRFEASRIAGLIERNQTARLRAEIMGPGLQRPAHALGRALSDLRIAAVPSHA</sequence>
<protein>
    <submittedName>
        <fullName evidence="1">Uncharacterized protein</fullName>
    </submittedName>
</protein>
<dbReference type="Proteomes" id="UP000193570">
    <property type="component" value="Unassembled WGS sequence"/>
</dbReference>
<dbReference type="AlphaFoldDB" id="A0A1X6ZBK4"/>
<organism evidence="1 2">
    <name type="scientific">Roseivivax jejudonensis</name>
    <dbReference type="NCBI Taxonomy" id="1529041"/>
    <lineage>
        <taxon>Bacteria</taxon>
        <taxon>Pseudomonadati</taxon>
        <taxon>Pseudomonadota</taxon>
        <taxon>Alphaproteobacteria</taxon>
        <taxon>Rhodobacterales</taxon>
        <taxon>Roseobacteraceae</taxon>
        <taxon>Roseivivax</taxon>
    </lineage>
</organism>
<evidence type="ECO:0000313" key="2">
    <source>
        <dbReference type="Proteomes" id="UP000193570"/>
    </source>
</evidence>
<evidence type="ECO:0000313" key="1">
    <source>
        <dbReference type="EMBL" id="SLN46679.1"/>
    </source>
</evidence>
<proteinExistence type="predicted"/>
<keyword evidence="2" id="KW-1185">Reference proteome</keyword>
<accession>A0A1X6ZBK4</accession>